<evidence type="ECO:0000256" key="1">
    <source>
        <dbReference type="ARBA" id="ARBA00004117"/>
    </source>
</evidence>
<keyword evidence="8" id="KW-0966">Cell projection</keyword>
<proteinExistence type="inferred from homology"/>
<dbReference type="PIRSF" id="PIRSF002889">
    <property type="entry name" value="Rod_FlgB"/>
    <property type="match status" value="1"/>
</dbReference>
<dbReference type="InterPro" id="IPR006300">
    <property type="entry name" value="FlgB"/>
</dbReference>
<evidence type="ECO:0000256" key="3">
    <source>
        <dbReference type="ARBA" id="ARBA00014376"/>
    </source>
</evidence>
<protein>
    <recommendedName>
        <fullName evidence="3 6">Flagellar basal body rod protein FlgB</fullName>
    </recommendedName>
</protein>
<keyword evidence="4 6" id="KW-0975">Bacterial flagellum</keyword>
<evidence type="ECO:0000313" key="8">
    <source>
        <dbReference type="EMBL" id="GIM47795.1"/>
    </source>
</evidence>
<dbReference type="AlphaFoldDB" id="A0AAV4LJ27"/>
<keyword evidence="8" id="KW-0282">Flagellum</keyword>
<comment type="subunit">
    <text evidence="6">The basal body constitutes a major portion of the flagellar organelle and consists of a number of rings mounted on a central rod.</text>
</comment>
<reference evidence="8" key="1">
    <citation type="journal article" date="2023" name="Int. J. Syst. Evol. Microbiol.">
        <title>Collibacillus ludicampi gen. nov., sp. nov., a new soil bacterium of the family Alicyclobacillaceae.</title>
        <authorList>
            <person name="Jojima T."/>
            <person name="Ioku Y."/>
            <person name="Fukuta Y."/>
            <person name="Shirasaka N."/>
            <person name="Matsumura Y."/>
            <person name="Mori M."/>
        </authorList>
    </citation>
    <scope>NUCLEOTIDE SEQUENCE</scope>
    <source>
        <strain evidence="8">TP075</strain>
    </source>
</reference>
<accession>A0AAV4LJ27</accession>
<evidence type="ECO:0000256" key="4">
    <source>
        <dbReference type="ARBA" id="ARBA00023143"/>
    </source>
</evidence>
<evidence type="ECO:0000256" key="2">
    <source>
        <dbReference type="ARBA" id="ARBA00009677"/>
    </source>
</evidence>
<dbReference type="NCBIfam" id="TIGR01396">
    <property type="entry name" value="FlgB"/>
    <property type="match status" value="1"/>
</dbReference>
<evidence type="ECO:0000256" key="6">
    <source>
        <dbReference type="PIRNR" id="PIRNR002889"/>
    </source>
</evidence>
<sequence length="138" mass="15437">MDLFNTLDLVVLERSLDAAQLRQKVLANNIANIDTPGFKRSDVSFDSMLQAYLGDPERPLAGRRTNERHLPIGSGDIEQLRPSVIQETSTTVSSNGNNVDIDSEMTQLAQNQIKYNALITQLNHQFSLLRTAINEGRR</sequence>
<evidence type="ECO:0000313" key="9">
    <source>
        <dbReference type="Proteomes" id="UP001057291"/>
    </source>
</evidence>
<keyword evidence="9" id="KW-1185">Reference proteome</keyword>
<dbReference type="GO" id="GO:0071978">
    <property type="term" value="P:bacterial-type flagellum-dependent swarming motility"/>
    <property type="evidence" value="ECO:0007669"/>
    <property type="project" value="TreeGrafter"/>
</dbReference>
<name>A0AAV4LJ27_9BACL</name>
<feature type="domain" description="Flagellar basal body rod protein N-terminal" evidence="7">
    <location>
        <begin position="14"/>
        <end position="39"/>
    </location>
</feature>
<evidence type="ECO:0000256" key="5">
    <source>
        <dbReference type="ARBA" id="ARBA00024934"/>
    </source>
</evidence>
<dbReference type="Proteomes" id="UP001057291">
    <property type="component" value="Unassembled WGS sequence"/>
</dbReference>
<comment type="subcellular location">
    <subcellularLocation>
        <location evidence="1 6">Bacterial flagellum basal body</location>
    </subcellularLocation>
</comment>
<dbReference type="PANTHER" id="PTHR30435:SF12">
    <property type="entry name" value="FLAGELLAR BASAL BODY ROD PROTEIN FLGB"/>
    <property type="match status" value="1"/>
</dbReference>
<dbReference type="EMBL" id="BOQE01000001">
    <property type="protein sequence ID" value="GIM47795.1"/>
    <property type="molecule type" value="Genomic_DNA"/>
</dbReference>
<evidence type="ECO:0000259" key="7">
    <source>
        <dbReference type="Pfam" id="PF00460"/>
    </source>
</evidence>
<organism evidence="8 9">
    <name type="scientific">Collibacillus ludicampi</name>
    <dbReference type="NCBI Taxonomy" id="2771369"/>
    <lineage>
        <taxon>Bacteria</taxon>
        <taxon>Bacillati</taxon>
        <taxon>Bacillota</taxon>
        <taxon>Bacilli</taxon>
        <taxon>Bacillales</taxon>
        <taxon>Alicyclobacillaceae</taxon>
        <taxon>Collibacillus</taxon>
    </lineage>
</organism>
<keyword evidence="8" id="KW-0969">Cilium</keyword>
<dbReference type="InterPro" id="IPR001444">
    <property type="entry name" value="Flag_bb_rod_N"/>
</dbReference>
<dbReference type="RefSeq" id="WP_282200733.1">
    <property type="nucleotide sequence ID" value="NZ_BOQE01000001.1"/>
</dbReference>
<dbReference type="PANTHER" id="PTHR30435">
    <property type="entry name" value="FLAGELLAR PROTEIN"/>
    <property type="match status" value="1"/>
</dbReference>
<comment type="caution">
    <text evidence="8">The sequence shown here is derived from an EMBL/GenBank/DDBJ whole genome shotgun (WGS) entry which is preliminary data.</text>
</comment>
<dbReference type="Pfam" id="PF00460">
    <property type="entry name" value="Flg_bb_rod"/>
    <property type="match status" value="1"/>
</dbReference>
<comment type="function">
    <text evidence="5 6">Structural component of flagellum, the bacterial motility apparatus. Part of the rod structure of flagellar basal body.</text>
</comment>
<comment type="similarity">
    <text evidence="2 6">Belongs to the flagella basal body rod proteins family.</text>
</comment>
<gene>
    <name evidence="8" type="ORF">DNHGIG_33440</name>
</gene>
<dbReference type="GO" id="GO:0030694">
    <property type="term" value="C:bacterial-type flagellum basal body, rod"/>
    <property type="evidence" value="ECO:0007669"/>
    <property type="project" value="InterPro"/>
</dbReference>